<feature type="transmembrane region" description="Helical" evidence="1">
    <location>
        <begin position="384"/>
        <end position="409"/>
    </location>
</feature>
<proteinExistence type="predicted"/>
<evidence type="ECO:0000313" key="2">
    <source>
        <dbReference type="Ensembl" id="ENSCCRP00010071630.1"/>
    </source>
</evidence>
<organism evidence="2 3">
    <name type="scientific">Cyprinus carpio</name>
    <name type="common">Common carp</name>
    <dbReference type="NCBI Taxonomy" id="7962"/>
    <lineage>
        <taxon>Eukaryota</taxon>
        <taxon>Metazoa</taxon>
        <taxon>Chordata</taxon>
        <taxon>Craniata</taxon>
        <taxon>Vertebrata</taxon>
        <taxon>Euteleostomi</taxon>
        <taxon>Actinopterygii</taxon>
        <taxon>Neopterygii</taxon>
        <taxon>Teleostei</taxon>
        <taxon>Ostariophysi</taxon>
        <taxon>Cypriniformes</taxon>
        <taxon>Cyprinidae</taxon>
        <taxon>Cyprininae</taxon>
        <taxon>Cyprinus</taxon>
    </lineage>
</organism>
<name>A0A8C1QX64_CYPCA</name>
<dbReference type="PANTHER" id="PTHR31025">
    <property type="entry name" value="SI:CH211-196P9.1-RELATED"/>
    <property type="match status" value="1"/>
</dbReference>
<sequence>MWLRVYISPQNIRKVQLPQLPASVDDLQAELKSKLQHQGEFLLQYEDPDFGNELCNLSDISELPAEKAVLKIVWDKDSSVLDQSDAQSVSSLGTASVSSSASPQTPSAIIQSNLRSTSQWPSPFPIPTFSYDVELGLHKGNDAYDQTKKALSVPREMKSHILEKIAETIFALKAYPHPEEIEDVASALVLKHPCLTEPGNGKGFDGWKMSIKYKLGNYRSKLRSAGCNEVSINRKRGSDGASAVKKAKRGEINYLPDHPKGQSDDSLEEERLILVEEMKKKTKNEVLINQKMIVPMPVRQCYNQDLFYFFQQSCNEFKRITSVDLLETFRVSIHQHTPQLLKLYSARKGAFGTEKEDLLNKLDQLCKWDANFRAHCIGLLNSSFIFFFFCLLVSNDTDLFFFIIIRIIIKTNEDSRGQTDQRDEGGNPYCN</sequence>
<dbReference type="Proteomes" id="UP000694427">
    <property type="component" value="Unplaced"/>
</dbReference>
<reference evidence="2" key="1">
    <citation type="submission" date="2025-08" db="UniProtKB">
        <authorList>
            <consortium name="Ensembl"/>
        </authorList>
    </citation>
    <scope>IDENTIFICATION</scope>
</reference>
<reference evidence="2" key="2">
    <citation type="submission" date="2025-09" db="UniProtKB">
        <authorList>
            <consortium name="Ensembl"/>
        </authorList>
    </citation>
    <scope>IDENTIFICATION</scope>
</reference>
<keyword evidence="3" id="KW-1185">Reference proteome</keyword>
<dbReference type="Ensembl" id="ENSCCRT00010079177.1">
    <property type="protein sequence ID" value="ENSCCRP00010071630.1"/>
    <property type="gene ID" value="ENSCCRG00010031056.1"/>
</dbReference>
<accession>A0A8C1QX64</accession>
<dbReference type="PANTHER" id="PTHR31025:SF27">
    <property type="entry name" value="SI:CH211-193K19.2-RELATED"/>
    <property type="match status" value="1"/>
</dbReference>
<evidence type="ECO:0000313" key="3">
    <source>
        <dbReference type="Proteomes" id="UP000694427"/>
    </source>
</evidence>
<keyword evidence="1" id="KW-1133">Transmembrane helix</keyword>
<keyword evidence="1" id="KW-0472">Membrane</keyword>
<dbReference type="AlphaFoldDB" id="A0A8C1QX64"/>
<evidence type="ECO:0000256" key="1">
    <source>
        <dbReference type="SAM" id="Phobius"/>
    </source>
</evidence>
<protein>
    <submittedName>
        <fullName evidence="2">Uncharacterized protein</fullName>
    </submittedName>
</protein>
<keyword evidence="1" id="KW-0812">Transmembrane</keyword>